<evidence type="ECO:0000313" key="1">
    <source>
        <dbReference type="EMBL" id="CAF4347049.1"/>
    </source>
</evidence>
<dbReference type="AlphaFoldDB" id="A0A820KTD0"/>
<proteinExistence type="predicted"/>
<feature type="non-terminal residue" evidence="1">
    <location>
        <position position="239"/>
    </location>
</feature>
<protein>
    <submittedName>
        <fullName evidence="1">Uncharacterized protein</fullName>
    </submittedName>
</protein>
<accession>A0A820KTD0</accession>
<name>A0A820KTD0_9BILA</name>
<evidence type="ECO:0000313" key="2">
    <source>
        <dbReference type="Proteomes" id="UP000663868"/>
    </source>
</evidence>
<reference evidence="1" key="1">
    <citation type="submission" date="2021-02" db="EMBL/GenBank/DDBJ databases">
        <authorList>
            <person name="Nowell W R."/>
        </authorList>
    </citation>
    <scope>NUCLEOTIDE SEQUENCE</scope>
</reference>
<organism evidence="1 2">
    <name type="scientific">Adineta steineri</name>
    <dbReference type="NCBI Taxonomy" id="433720"/>
    <lineage>
        <taxon>Eukaryota</taxon>
        <taxon>Metazoa</taxon>
        <taxon>Spiralia</taxon>
        <taxon>Gnathifera</taxon>
        <taxon>Rotifera</taxon>
        <taxon>Eurotatoria</taxon>
        <taxon>Bdelloidea</taxon>
        <taxon>Adinetida</taxon>
        <taxon>Adinetidae</taxon>
        <taxon>Adineta</taxon>
    </lineage>
</organism>
<comment type="caution">
    <text evidence="1">The sequence shown here is derived from an EMBL/GenBank/DDBJ whole genome shotgun (WGS) entry which is preliminary data.</text>
</comment>
<dbReference type="Proteomes" id="UP000663868">
    <property type="component" value="Unassembled WGS sequence"/>
</dbReference>
<dbReference type="EMBL" id="CAJOBB010018250">
    <property type="protein sequence ID" value="CAF4347049.1"/>
    <property type="molecule type" value="Genomic_DNA"/>
</dbReference>
<gene>
    <name evidence="1" type="ORF">KXQ929_LOCUS48046</name>
</gene>
<sequence length="239" mass="27558">MLHRATLFHEVDMLFKLRLFIQDLNTELENKTIIEPISVYLGNTIEQSEIDRFEAFKLNENLVTFHQLLFASTDQSQAIARAEKLSRSSEEYLNLLIRIDFPSAAKCLTRLSSSNNDNDGIDIFINAGIATKIIGIEKDYQEKGCILIHLEFVSYADEINIQTEMQEARIEIDNSSPLFRLARLLLKANQLSFAEQFFSKLVDEDLLINDTKRQKSLSLSLDYLALIHYQRESFKRGSE</sequence>